<feature type="chain" id="PRO_5047258673" evidence="1">
    <location>
        <begin position="22"/>
        <end position="1465"/>
    </location>
</feature>
<proteinExistence type="predicted"/>
<protein>
    <submittedName>
        <fullName evidence="3">YDG domain-containing protein</fullName>
    </submittedName>
</protein>
<dbReference type="CDD" id="cd11304">
    <property type="entry name" value="Cadherin_repeat"/>
    <property type="match status" value="1"/>
</dbReference>
<dbReference type="RefSeq" id="WP_349242486.1">
    <property type="nucleotide sequence ID" value="NZ_JAVTTO010000005.1"/>
</dbReference>
<feature type="domain" description="Cadherin" evidence="2">
    <location>
        <begin position="490"/>
        <end position="594"/>
    </location>
</feature>
<keyword evidence="1" id="KW-0732">Signal</keyword>
<evidence type="ECO:0000313" key="3">
    <source>
        <dbReference type="EMBL" id="MDT7833232.1"/>
    </source>
</evidence>
<feature type="non-terminal residue" evidence="3">
    <location>
        <position position="1465"/>
    </location>
</feature>
<evidence type="ECO:0000259" key="2">
    <source>
        <dbReference type="PROSITE" id="PS50268"/>
    </source>
</evidence>
<reference evidence="3 4" key="1">
    <citation type="submission" date="2023-09" db="EMBL/GenBank/DDBJ databases">
        <title>Novel taxa isolated from Blanes Bay.</title>
        <authorList>
            <person name="Rey-Velasco X."/>
            <person name="Lucena T."/>
        </authorList>
    </citation>
    <scope>NUCLEOTIDE SEQUENCE [LARGE SCALE GENOMIC DNA]</scope>
    <source>
        <strain evidence="3 4">S356</strain>
    </source>
</reference>
<dbReference type="PROSITE" id="PS50268">
    <property type="entry name" value="CADHERIN_2"/>
    <property type="match status" value="1"/>
</dbReference>
<comment type="caution">
    <text evidence="3">The sequence shown here is derived from an EMBL/GenBank/DDBJ whole genome shotgun (WGS) entry which is preliminary data.</text>
</comment>
<name>A0ABU3LJI6_9FLAO</name>
<organism evidence="3 4">
    <name type="scientific">Asprobacillus argus</name>
    <dbReference type="NCBI Taxonomy" id="3076534"/>
    <lineage>
        <taxon>Bacteria</taxon>
        <taxon>Pseudomonadati</taxon>
        <taxon>Bacteroidota</taxon>
        <taxon>Flavobacteriia</taxon>
        <taxon>Flavobacteriales</taxon>
        <taxon>Flavobacteriaceae</taxon>
        <taxon>Asprobacillus</taxon>
    </lineage>
</organism>
<evidence type="ECO:0000256" key="1">
    <source>
        <dbReference type="SAM" id="SignalP"/>
    </source>
</evidence>
<keyword evidence="4" id="KW-1185">Reference proteome</keyword>
<dbReference type="InterPro" id="IPR015919">
    <property type="entry name" value="Cadherin-like_sf"/>
</dbReference>
<dbReference type="Proteomes" id="UP001257277">
    <property type="component" value="Unassembled WGS sequence"/>
</dbReference>
<evidence type="ECO:0000313" key="4">
    <source>
        <dbReference type="Proteomes" id="UP001257277"/>
    </source>
</evidence>
<dbReference type="InterPro" id="IPR041248">
    <property type="entry name" value="YDG"/>
</dbReference>
<accession>A0ABU3LJI6</accession>
<feature type="signal peptide" evidence="1">
    <location>
        <begin position="1"/>
        <end position="21"/>
    </location>
</feature>
<gene>
    <name evidence="3" type="ORF">RQM59_12615</name>
</gene>
<dbReference type="EMBL" id="JAVTTO010000005">
    <property type="protein sequence ID" value="MDT7833232.1"/>
    <property type="molecule type" value="Genomic_DNA"/>
</dbReference>
<dbReference type="Pfam" id="PF18657">
    <property type="entry name" value="YDG"/>
    <property type="match status" value="4"/>
</dbReference>
<dbReference type="SUPFAM" id="SSF49313">
    <property type="entry name" value="Cadherin-like"/>
    <property type="match status" value="1"/>
</dbReference>
<dbReference type="InterPro" id="IPR002126">
    <property type="entry name" value="Cadherin-like_dom"/>
</dbReference>
<dbReference type="Gene3D" id="2.60.40.60">
    <property type="entry name" value="Cadherins"/>
    <property type="match status" value="1"/>
</dbReference>
<sequence length="1465" mass="151660">MKKITFLKTLVFLFFTIFSFAQEIGTNDFRISDMGTDGVTSIDGDRAAIAYNSTTGQYLVVWEGDDVDGEQEIYGQLINATTGAEVGSDFRISNMTSTGVTIYRGSAPSVAYNSTTNEFLVVWTGDTNSGGLIDGETEVWGQRISAAGAEVGTDFRISDTNGTGNVLGLSSNAKVTWNATDNEYLVVWSATDPSLGMTYLEFEIFGQRLSSVGAEVGTNDFRISDMGGTGTIDPDAAHPDVVWNSTNNEYMVVWYGSESTANGFEIYAQRLTNAGAETGTNDFVISDMGDATTTYSAFNPEIAYNSTNNEYLVVWQADDNGAPVVDNEVEIFGQRLSNVGAEVGTNDFRISVMGNDAEATATTRDNFRGGQPDVAWNASNNMYMVVWEGEDDSQALDDGEVEIFGRLISNTNTLLGSQLRISNLGGEGNSNFDAGYPRVAVTGTGSALIVFEGENDTGSLADGEEEIWGQGFTVSVSNSAPIEIFPNPPTIESGTTSGTKISDLFVVDADQSNTFTYTLVAGAGSTDNASFAISGTELQANTTFNFATKSTYNLRIQVSDGTTTYQEALVMTVNAPVTTLVGDDFRISNMGPASNTNYDANAPDVAFNSTDDQFLVVWHGDNGTDNKNEIYGEILKGSDGTTVVNQFLISSNVAGNADYDASSVKVAYNSTNNQYLVVWDSDDNTGGMVNDEYEIFGRIVNANGTLSGSQIRISDAGGSGTTTAAASDPDVAYNATNNEYLVVWDADDTDSGVADNLREIYGQRISNVGAEIGTNDFRISNSTLTADSDANDPAVAWNSTNNEYLVVWDADPVNSHNDIIGQRISNVGTEIGADFVIIDAGASTSFDADVAAVVYNATNNQFLVAADADTALDGKNEIYTQLVSNTGTLVGSINKASDHVAGDALYDGTDVALAYLPDAGEYVAVWEGESNDGGQIDNEFEAYLQRITNLNVDTGIDDERVSAVGGTGSNLTRVLAVNAAYSTVSSRLLVVWQADDTNFTVVDNENEIFGQIWKIPSAGDTTAPVFENSTPSSSSVTQSGFTLGTDIDEGGSIYYVVVADGASAPSSAEVKAGTASGGGSAVTSGNAAVSTGGFTNNFSVTGLTAGTAYDVYAVAEDDEGSPNLQASPTKIDVTTTSLIALTITGLTGNNKVYDDNTTASASGTASLSGVLGGDTVNLTGSPTYTFASANVGTGITVNTLGFTISGADAGKYTLTQPTLSADITAATLTVVGLTGDNKIYDGTTAGTATGTATLSGVVGADDVSIGGSPVFTFASANVGTGITLNTSGYTISGTDSGNYTLTQPTISADITAATLTVVGLTGDNKVYDGTTAATATGTATLSGVIGADDVSIGGSPVFTFASANVGTGITINTSGYTISGTDSGNYTLTQPTLSADITAATLTVVGLTGDNKIYDGTTAGTATGTATLSGVVGADDVSIGGSPVFTFASANVGTGITLNTSGYTI</sequence>